<proteinExistence type="inferred from homology"/>
<feature type="compositionally biased region" description="Basic and acidic residues" evidence="7">
    <location>
        <begin position="10"/>
        <end position="23"/>
    </location>
</feature>
<dbReference type="InterPro" id="IPR010580">
    <property type="entry name" value="ER_stress-assoc"/>
</dbReference>
<keyword evidence="9" id="KW-1185">Reference proteome</keyword>
<name>A0A7D9GYI3_DEKBR</name>
<evidence type="ECO:0000256" key="4">
    <source>
        <dbReference type="ARBA" id="ARBA00022989"/>
    </source>
</evidence>
<gene>
    <name evidence="8" type="primary">YSY6</name>
    <name evidence="8" type="ORF">DEBR0S2_02146G</name>
</gene>
<dbReference type="GO" id="GO:0005789">
    <property type="term" value="C:endoplasmic reticulum membrane"/>
    <property type="evidence" value="ECO:0007669"/>
    <property type="project" value="UniProtKB-SubCell"/>
</dbReference>
<keyword evidence="3 6" id="KW-0256">Endoplasmic reticulum</keyword>
<feature type="transmembrane region" description="Helical" evidence="6">
    <location>
        <begin position="40"/>
        <end position="61"/>
    </location>
</feature>
<dbReference type="Proteomes" id="UP000478008">
    <property type="component" value="Unassembled WGS sequence"/>
</dbReference>
<keyword evidence="2 6" id="KW-0812">Transmembrane</keyword>
<comment type="function">
    <text evidence="6">Interacts with target proteins during translocation into the lumen of the endoplasmic reticulum. Protects unfolded target proteins against degradation and facilitate correct glycosylation.</text>
</comment>
<reference evidence="8 9" key="1">
    <citation type="submission" date="2019-07" db="EMBL/GenBank/DDBJ databases">
        <authorList>
            <person name="Friedrich A."/>
            <person name="Schacherer J."/>
        </authorList>
    </citation>
    <scope>NUCLEOTIDE SEQUENCE [LARGE SCALE GENOMIC DNA]</scope>
</reference>
<dbReference type="AlphaFoldDB" id="A0A7D9GYI3"/>
<dbReference type="EMBL" id="CABFWN010000002">
    <property type="protein sequence ID" value="VUG17246.1"/>
    <property type="molecule type" value="Genomic_DNA"/>
</dbReference>
<evidence type="ECO:0000313" key="9">
    <source>
        <dbReference type="Proteomes" id="UP000478008"/>
    </source>
</evidence>
<keyword evidence="5 6" id="KW-0472">Membrane</keyword>
<evidence type="ECO:0000256" key="7">
    <source>
        <dbReference type="SAM" id="MobiDB-lite"/>
    </source>
</evidence>
<evidence type="ECO:0000256" key="2">
    <source>
        <dbReference type="ARBA" id="ARBA00022692"/>
    </source>
</evidence>
<evidence type="ECO:0000256" key="5">
    <source>
        <dbReference type="ARBA" id="ARBA00023136"/>
    </source>
</evidence>
<feature type="region of interest" description="Disordered" evidence="7">
    <location>
        <begin position="1"/>
        <end position="31"/>
    </location>
</feature>
<evidence type="ECO:0000313" key="8">
    <source>
        <dbReference type="EMBL" id="VUG17246.1"/>
    </source>
</evidence>
<evidence type="ECO:0000256" key="1">
    <source>
        <dbReference type="ARBA" id="ARBA00005500"/>
    </source>
</evidence>
<organism evidence="8 9">
    <name type="scientific">Dekkera bruxellensis</name>
    <name type="common">Brettanomyces custersii</name>
    <dbReference type="NCBI Taxonomy" id="5007"/>
    <lineage>
        <taxon>Eukaryota</taxon>
        <taxon>Fungi</taxon>
        <taxon>Dikarya</taxon>
        <taxon>Ascomycota</taxon>
        <taxon>Saccharomycotina</taxon>
        <taxon>Pichiomycetes</taxon>
        <taxon>Pichiales</taxon>
        <taxon>Pichiaceae</taxon>
        <taxon>Brettanomyces</taxon>
    </lineage>
</organism>
<evidence type="ECO:0000256" key="3">
    <source>
        <dbReference type="ARBA" id="ARBA00022824"/>
    </source>
</evidence>
<protein>
    <recommendedName>
        <fullName evidence="6">Stress-associated endoplasmic reticulum protein</fullName>
    </recommendedName>
</protein>
<sequence>MALQTARQRLRNEKFAKRNEKQMGKPKTKKRAKNVALPKWVIGLLCFLLIGGGLLELIRLFL</sequence>
<accession>A0A7D9GYI3</accession>
<comment type="subcellular location">
    <subcellularLocation>
        <location evidence="6">Membrane</location>
        <topology evidence="6">Single-pass membrane protein</topology>
    </subcellularLocation>
    <subcellularLocation>
        <location evidence="6">Endoplasmic reticulum membrane</location>
        <topology evidence="6">Single-pass membrane protein</topology>
    </subcellularLocation>
</comment>
<keyword evidence="4 6" id="KW-1133">Transmembrane helix</keyword>
<evidence type="ECO:0000256" key="6">
    <source>
        <dbReference type="RuleBase" id="RU364120"/>
    </source>
</evidence>
<dbReference type="Pfam" id="PF06624">
    <property type="entry name" value="RAMP4"/>
    <property type="match status" value="1"/>
</dbReference>
<comment type="similarity">
    <text evidence="1 6">Belongs to the RAMP4 family.</text>
</comment>